<evidence type="ECO:0000313" key="2">
    <source>
        <dbReference type="EMBL" id="CAF3836085.1"/>
    </source>
</evidence>
<evidence type="ECO:0000313" key="1">
    <source>
        <dbReference type="EMBL" id="CAF1071832.1"/>
    </source>
</evidence>
<dbReference type="Proteomes" id="UP000677228">
    <property type="component" value="Unassembled WGS sequence"/>
</dbReference>
<accession>A0A8S2K3U1</accession>
<sequence length="350" mass="39989">MNEHFITAVYTKSVMRCVSECNQHDLCRTCDYDQISQSCRLFEALFATGSTIPATPFSSVMILKYCPSNQLEPDYMCTPKRLTNPYTVQYAFQKLLNVSNSKSLPYSDKTVLMTAQGFFTSSSTPHIRFYNYDGNLVSLFNYSKPVLGLTSISWVSSNSIIVGPYQLPEFQILQVDFANSILNLQLNVATLPPSYNYQPYFVYYDTSFIYVTYRMNAYPMSIHQPNGTLFSTADSQSQGYYVAFAKWNSTLYLGNGKYIQTFDLNGNYLGQWLYLPTFASIGLIQHDYAGRRYICNGYYADINVYNQNTTLYTTINQICQWTFGIKISKRNITLVVMGNPAPSTFYSLDF</sequence>
<protein>
    <submittedName>
        <fullName evidence="2">Uncharacterized protein</fullName>
    </submittedName>
</protein>
<dbReference type="EMBL" id="CAJNOK010008745">
    <property type="protein sequence ID" value="CAF1071832.1"/>
    <property type="molecule type" value="Genomic_DNA"/>
</dbReference>
<dbReference type="AlphaFoldDB" id="A0A8S2K3U1"/>
<name>A0A8S2K3U1_9BILA</name>
<dbReference type="EMBL" id="CAJOBA010008760">
    <property type="protein sequence ID" value="CAF3836085.1"/>
    <property type="molecule type" value="Genomic_DNA"/>
</dbReference>
<organism evidence="2 3">
    <name type="scientific">Didymodactylos carnosus</name>
    <dbReference type="NCBI Taxonomy" id="1234261"/>
    <lineage>
        <taxon>Eukaryota</taxon>
        <taxon>Metazoa</taxon>
        <taxon>Spiralia</taxon>
        <taxon>Gnathifera</taxon>
        <taxon>Rotifera</taxon>
        <taxon>Eurotatoria</taxon>
        <taxon>Bdelloidea</taxon>
        <taxon>Philodinida</taxon>
        <taxon>Philodinidae</taxon>
        <taxon>Didymodactylos</taxon>
    </lineage>
</organism>
<proteinExistence type="predicted"/>
<reference evidence="2" key="1">
    <citation type="submission" date="2021-02" db="EMBL/GenBank/DDBJ databases">
        <authorList>
            <person name="Nowell W R."/>
        </authorList>
    </citation>
    <scope>NUCLEOTIDE SEQUENCE</scope>
</reference>
<gene>
    <name evidence="1" type="ORF">OVA965_LOCUS17933</name>
    <name evidence="2" type="ORF">TMI583_LOCUS17944</name>
</gene>
<comment type="caution">
    <text evidence="2">The sequence shown here is derived from an EMBL/GenBank/DDBJ whole genome shotgun (WGS) entry which is preliminary data.</text>
</comment>
<dbReference type="Proteomes" id="UP000682733">
    <property type="component" value="Unassembled WGS sequence"/>
</dbReference>
<evidence type="ECO:0000313" key="3">
    <source>
        <dbReference type="Proteomes" id="UP000682733"/>
    </source>
</evidence>
<dbReference type="SUPFAM" id="SSF63829">
    <property type="entry name" value="Calcium-dependent phosphotriesterase"/>
    <property type="match status" value="1"/>
</dbReference>